<dbReference type="STRING" id="348780.NP_0736A"/>
<dbReference type="GeneID" id="3702622"/>
<dbReference type="RefSeq" id="WP_011322095.1">
    <property type="nucleotide sequence ID" value="NC_007426.1"/>
</dbReference>
<dbReference type="Gene3D" id="3.40.50.10210">
    <property type="match status" value="1"/>
</dbReference>
<proteinExistence type="inferred from homology"/>
<reference evidence="2 3" key="1">
    <citation type="journal article" date="2005" name="Genome Res.">
        <title>Living with two extremes: conclusions from the genome sequence of Natronomonas pharaonis.</title>
        <authorList>
            <person name="Falb M."/>
            <person name="Pfeiffer F."/>
            <person name="Palm P."/>
            <person name="Rodewald K."/>
            <person name="Hickmann V."/>
            <person name="Tittor J."/>
            <person name="Oesterhelt D."/>
        </authorList>
    </citation>
    <scope>NUCLEOTIDE SEQUENCE [LARGE SCALE GENOMIC DNA]</scope>
    <source>
        <strain evidence="3">ATCC 35678 / DSM 2160 / CIP 103997 / JCM 8858 / NBRC 14720 / NCIMB 2260 / Gabara</strain>
    </source>
</reference>
<sequence length="343" mass="34511">MTRLVLCAGTSRTAEIDGISAAGATTDLMVHTPSADAEILTYGRPVRAPVVPVSPSGCPTPAAVTRAVAAELGVETTVVDAGLAEPTGAPTVTVGARPGDDIREPDPVPSAPGAFAAARQFGRSLPDDEIFLAETVPGGTTTALGVLTALGEADVLGDRTVSSSLPENPLSLKREVVAAGLSASSLSPGAAADEPQVALRRMGDPALAVVAGLAAGALETDTAVTLAGGTQLVAAAACLRHDGYEGPLSLATTAFIDADPTVDLDRAAGDLDLDVTVTDPGFSDDHPGMAAYNAGEAKEGVGMGGALALADRAELPMETVRSRFRTVYDRLLDAAPEQAVPEQ</sequence>
<dbReference type="SUPFAM" id="SSF52733">
    <property type="entry name" value="Nicotinate mononucleotide:5,6-dimethylbenzimidazole phosphoribosyltransferase (CobT)"/>
    <property type="match status" value="1"/>
</dbReference>
<keyword evidence="3" id="KW-1185">Reference proteome</keyword>
<keyword evidence="2" id="KW-0808">Transferase</keyword>
<protein>
    <recommendedName>
        <fullName evidence="1">UPF0284 protein NP_0736A</fullName>
    </recommendedName>
</protein>
<dbReference type="GO" id="GO:0008939">
    <property type="term" value="F:nicotinate-nucleotide-dimethylbenzimidazole phosphoribosyltransferase activity"/>
    <property type="evidence" value="ECO:0007669"/>
    <property type="project" value="InterPro"/>
</dbReference>
<evidence type="ECO:0000313" key="3">
    <source>
        <dbReference type="Proteomes" id="UP000002698"/>
    </source>
</evidence>
<dbReference type="EMBL" id="CR936257">
    <property type="protein sequence ID" value="CAI48459.1"/>
    <property type="molecule type" value="Genomic_DNA"/>
</dbReference>
<dbReference type="OrthoDB" id="9136at2157"/>
<dbReference type="InterPro" id="IPR002805">
    <property type="entry name" value="Nict_dMeBzImd_PRibTrfase_arc"/>
</dbReference>
<keyword evidence="2" id="KW-0328">Glycosyltransferase</keyword>
<dbReference type="eggNOG" id="arCOG04272">
    <property type="taxonomic scope" value="Archaea"/>
</dbReference>
<dbReference type="NCBIfam" id="NF003371">
    <property type="entry name" value="PRK04447.1-4"/>
    <property type="match status" value="1"/>
</dbReference>
<evidence type="ECO:0000313" key="2">
    <source>
        <dbReference type="EMBL" id="CAI48459.1"/>
    </source>
</evidence>
<dbReference type="HOGENOM" id="CLU_053134_0_0_2"/>
<dbReference type="HAMAP" id="MF_01086">
    <property type="entry name" value="UPF0284"/>
    <property type="match status" value="1"/>
</dbReference>
<organism evidence="2 3">
    <name type="scientific">Natronomonas pharaonis (strain ATCC 35678 / DSM 2160 / CIP 103997 / JCM 8858 / NBRC 14720 / NCIMB 2260 / Gabara)</name>
    <name type="common">Halobacterium pharaonis</name>
    <dbReference type="NCBI Taxonomy" id="348780"/>
    <lineage>
        <taxon>Archaea</taxon>
        <taxon>Methanobacteriati</taxon>
        <taxon>Methanobacteriota</taxon>
        <taxon>Stenosarchaea group</taxon>
        <taxon>Halobacteria</taxon>
        <taxon>Halobacteriales</taxon>
        <taxon>Natronomonadaceae</taxon>
        <taxon>Natronomonas</taxon>
    </lineage>
</organism>
<dbReference type="AlphaFoldDB" id="A0A1U7EU40"/>
<dbReference type="PANTHER" id="PTHR38811:SF1">
    <property type="entry name" value="UPF0284 PROTEIN SLL1500"/>
    <property type="match status" value="1"/>
</dbReference>
<dbReference type="KEGG" id="nph:NP_0736A"/>
<accession>A0A1U7EU40</accession>
<gene>
    <name evidence="2" type="primary">cobT</name>
    <name evidence="2" type="ordered locus">NP_0736A</name>
</gene>
<evidence type="ECO:0000256" key="1">
    <source>
        <dbReference type="HAMAP-Rule" id="MF_01086"/>
    </source>
</evidence>
<dbReference type="PANTHER" id="PTHR38811">
    <property type="match status" value="1"/>
</dbReference>
<dbReference type="InterPro" id="IPR036087">
    <property type="entry name" value="Nict_dMeBzImd_PRibTrfase_sf"/>
</dbReference>
<comment type="similarity">
    <text evidence="1">Belongs to the UPF0284 family.</text>
</comment>
<name>A0A1U7EU40_NATPD</name>
<dbReference type="Proteomes" id="UP000002698">
    <property type="component" value="Chromosome"/>
</dbReference>
<dbReference type="EnsemblBacteria" id="CAI48459">
    <property type="protein sequence ID" value="CAI48459"/>
    <property type="gene ID" value="NP_0736A"/>
</dbReference>